<evidence type="ECO:0000256" key="15">
    <source>
        <dbReference type="SAM" id="Phobius"/>
    </source>
</evidence>
<dbReference type="InterPro" id="IPR051378">
    <property type="entry name" value="Cell2Cell_Antifungal"/>
</dbReference>
<evidence type="ECO:0000256" key="4">
    <source>
        <dbReference type="ARBA" id="ARBA00022581"/>
    </source>
</evidence>
<dbReference type="Pfam" id="PF01657">
    <property type="entry name" value="Stress-antifung"/>
    <property type="match status" value="2"/>
</dbReference>
<evidence type="ECO:0000256" key="3">
    <source>
        <dbReference type="ARBA" id="ARBA00022475"/>
    </source>
</evidence>
<dbReference type="InterPro" id="IPR002902">
    <property type="entry name" value="GNK2"/>
</dbReference>
<keyword evidence="7" id="KW-0677">Repeat</keyword>
<keyword evidence="2" id="KW-0813">Transport</keyword>
<evidence type="ECO:0000256" key="13">
    <source>
        <dbReference type="ARBA" id="ARBA00038393"/>
    </source>
</evidence>
<keyword evidence="5 15" id="KW-0812">Transmembrane</keyword>
<evidence type="ECO:0000256" key="12">
    <source>
        <dbReference type="ARBA" id="ARBA00024184"/>
    </source>
</evidence>
<dbReference type="Proteomes" id="UP001237642">
    <property type="component" value="Unassembled WGS sequence"/>
</dbReference>
<dbReference type="GO" id="GO:0005886">
    <property type="term" value="C:plasma membrane"/>
    <property type="evidence" value="ECO:0007669"/>
    <property type="project" value="UniProtKB-SubCell"/>
</dbReference>
<evidence type="ECO:0000256" key="11">
    <source>
        <dbReference type="ARBA" id="ARBA00023157"/>
    </source>
</evidence>
<dbReference type="FunFam" id="3.30.430.20:FF:000020">
    <property type="entry name" value="Cysteine-rich repeat secretory protein 60"/>
    <property type="match status" value="1"/>
</dbReference>
<dbReference type="PROSITE" id="PS51473">
    <property type="entry name" value="GNK2"/>
    <property type="match status" value="2"/>
</dbReference>
<evidence type="ECO:0000313" key="18">
    <source>
        <dbReference type="EMBL" id="KAK1404156.1"/>
    </source>
</evidence>
<feature type="signal peptide" evidence="16">
    <location>
        <begin position="1"/>
        <end position="22"/>
    </location>
</feature>
<accession>A0AAD8JK82</accession>
<evidence type="ECO:0000256" key="8">
    <source>
        <dbReference type="ARBA" id="ARBA00022949"/>
    </source>
</evidence>
<feature type="transmembrane region" description="Helical" evidence="15">
    <location>
        <begin position="250"/>
        <end position="270"/>
    </location>
</feature>
<feature type="domain" description="Gnk2-homologous" evidence="17">
    <location>
        <begin position="25"/>
        <end position="129"/>
    </location>
</feature>
<comment type="subcellular location">
    <subcellularLocation>
        <location evidence="12">Cell junction</location>
        <location evidence="12">Plasmodesma</location>
    </subcellularLocation>
    <subcellularLocation>
        <location evidence="1">Cell membrane</location>
        <topology evidence="1">Single-pass type I membrane protein</topology>
    </subcellularLocation>
</comment>
<keyword evidence="10 15" id="KW-0472">Membrane</keyword>
<comment type="caution">
    <text evidence="18">The sequence shown here is derived from an EMBL/GenBank/DDBJ whole genome shotgun (WGS) entry which is preliminary data.</text>
</comment>
<evidence type="ECO:0000256" key="10">
    <source>
        <dbReference type="ARBA" id="ARBA00023136"/>
    </source>
</evidence>
<evidence type="ECO:0000259" key="17">
    <source>
        <dbReference type="PROSITE" id="PS51473"/>
    </source>
</evidence>
<organism evidence="18 19">
    <name type="scientific">Heracleum sosnowskyi</name>
    <dbReference type="NCBI Taxonomy" id="360622"/>
    <lineage>
        <taxon>Eukaryota</taxon>
        <taxon>Viridiplantae</taxon>
        <taxon>Streptophyta</taxon>
        <taxon>Embryophyta</taxon>
        <taxon>Tracheophyta</taxon>
        <taxon>Spermatophyta</taxon>
        <taxon>Magnoliopsida</taxon>
        <taxon>eudicotyledons</taxon>
        <taxon>Gunneridae</taxon>
        <taxon>Pentapetalae</taxon>
        <taxon>asterids</taxon>
        <taxon>campanulids</taxon>
        <taxon>Apiales</taxon>
        <taxon>Apiaceae</taxon>
        <taxon>Apioideae</taxon>
        <taxon>apioid superclade</taxon>
        <taxon>Tordylieae</taxon>
        <taxon>Tordyliinae</taxon>
        <taxon>Heracleum</taxon>
    </lineage>
</organism>
<evidence type="ECO:0000256" key="16">
    <source>
        <dbReference type="SAM" id="SignalP"/>
    </source>
</evidence>
<dbReference type="PANTHER" id="PTHR32080:SF3">
    <property type="entry name" value="PLASMODESMATA-LOCATED PROTEIN 7"/>
    <property type="match status" value="1"/>
</dbReference>
<keyword evidence="3" id="KW-1003">Cell membrane</keyword>
<keyword evidence="4" id="KW-0945">Host-virus interaction</keyword>
<feature type="domain" description="Gnk2-homologous" evidence="17">
    <location>
        <begin position="130"/>
        <end position="231"/>
    </location>
</feature>
<dbReference type="CDD" id="cd23509">
    <property type="entry name" value="Gnk2-like"/>
    <property type="match status" value="2"/>
</dbReference>
<evidence type="ECO:0000256" key="14">
    <source>
        <dbReference type="ARBA" id="ARBA00064287"/>
    </source>
</evidence>
<evidence type="ECO:0000256" key="9">
    <source>
        <dbReference type="ARBA" id="ARBA00022989"/>
    </source>
</evidence>
<dbReference type="GO" id="GO:0009506">
    <property type="term" value="C:plasmodesma"/>
    <property type="evidence" value="ECO:0007669"/>
    <property type="project" value="UniProtKB-SubCell"/>
</dbReference>
<keyword evidence="11" id="KW-1015">Disulfide bond</keyword>
<protein>
    <submittedName>
        <fullName evidence="18">Cysteine-rich repeat secretory protein 60</fullName>
    </submittedName>
</protein>
<keyword evidence="6 16" id="KW-0732">Signal</keyword>
<dbReference type="AlphaFoldDB" id="A0AAD8JK82"/>
<dbReference type="InterPro" id="IPR038408">
    <property type="entry name" value="GNK2_sf"/>
</dbReference>
<keyword evidence="8" id="KW-0965">Cell junction</keyword>
<dbReference type="FunFam" id="3.30.430.20:FF:000001">
    <property type="entry name" value="cysteine-rich repeat secretory protein 3"/>
    <property type="match status" value="1"/>
</dbReference>
<sequence>MATTFFFIFLLLLSFFTLPSLSISDAFVYGGCSELKYVPNSPYESNLNSLLTSLVNSATYSSYNKYTITGSSPNDVVYGLFQCRGDLAMPDCATCVARSVSQIGSMCPHTAGAAIQLEGCFVKYDNISFIGVEDKSVVLHKCAPSIGYDTNLMNRRDAVLGSLGGSGTGPFRVSGSGDVQGMAQCVQDLSTGECQDCLKEAIGRLKSDCGGAVYGDMFLAKCYARYSTSGARAYTKSNHGNSHSDGEKTFAIIIGLLAGVALVIIFLTFLKKVFGGQGK</sequence>
<keyword evidence="9 15" id="KW-1133">Transmembrane helix</keyword>
<comment type="similarity">
    <text evidence="13">Belongs to the cysteine-rich repeat secretory protein family. Plasmodesmata-located proteins (PDLD) subfamily.</text>
</comment>
<comment type="subunit">
    <text evidence="14">(Microbial infection) Interacts with Grapevine fanleaf virus (GFLV) 2B-MP.</text>
</comment>
<reference evidence="18" key="2">
    <citation type="submission" date="2023-05" db="EMBL/GenBank/DDBJ databases">
        <authorList>
            <person name="Schelkunov M.I."/>
        </authorList>
    </citation>
    <scope>NUCLEOTIDE SEQUENCE</scope>
    <source>
        <strain evidence="18">Hsosn_3</strain>
        <tissue evidence="18">Leaf</tissue>
    </source>
</reference>
<dbReference type="EMBL" id="JAUIZM010000001">
    <property type="protein sequence ID" value="KAK1404156.1"/>
    <property type="molecule type" value="Genomic_DNA"/>
</dbReference>
<dbReference type="PANTHER" id="PTHR32080">
    <property type="entry name" value="ANTIFUNGAL PROTEIN GINKBILOBIN-2-LIKE"/>
    <property type="match status" value="1"/>
</dbReference>
<gene>
    <name evidence="18" type="ORF">POM88_003761</name>
</gene>
<evidence type="ECO:0000256" key="1">
    <source>
        <dbReference type="ARBA" id="ARBA00004251"/>
    </source>
</evidence>
<proteinExistence type="inferred from homology"/>
<evidence type="ECO:0000256" key="5">
    <source>
        <dbReference type="ARBA" id="ARBA00022692"/>
    </source>
</evidence>
<keyword evidence="19" id="KW-1185">Reference proteome</keyword>
<evidence type="ECO:0000256" key="2">
    <source>
        <dbReference type="ARBA" id="ARBA00022448"/>
    </source>
</evidence>
<evidence type="ECO:0000256" key="7">
    <source>
        <dbReference type="ARBA" id="ARBA00022737"/>
    </source>
</evidence>
<reference evidence="18" key="1">
    <citation type="submission" date="2023-02" db="EMBL/GenBank/DDBJ databases">
        <title>Genome of toxic invasive species Heracleum sosnowskyi carries increased number of genes despite the absence of recent whole-genome duplications.</title>
        <authorList>
            <person name="Schelkunov M."/>
            <person name="Shtratnikova V."/>
            <person name="Makarenko M."/>
            <person name="Klepikova A."/>
            <person name="Omelchenko D."/>
            <person name="Novikova G."/>
            <person name="Obukhova E."/>
            <person name="Bogdanov V."/>
            <person name="Penin A."/>
            <person name="Logacheva M."/>
        </authorList>
    </citation>
    <scope>NUCLEOTIDE SEQUENCE</scope>
    <source>
        <strain evidence="18">Hsosn_3</strain>
        <tissue evidence="18">Leaf</tissue>
    </source>
</reference>
<evidence type="ECO:0000313" key="19">
    <source>
        <dbReference type="Proteomes" id="UP001237642"/>
    </source>
</evidence>
<dbReference type="Gene3D" id="3.30.430.20">
    <property type="entry name" value="Gnk2 domain, C-X8-C-X2-C motif"/>
    <property type="match status" value="2"/>
</dbReference>
<evidence type="ECO:0000256" key="6">
    <source>
        <dbReference type="ARBA" id="ARBA00022729"/>
    </source>
</evidence>
<name>A0AAD8JK82_9APIA</name>
<feature type="chain" id="PRO_5041981533" evidence="16">
    <location>
        <begin position="23"/>
        <end position="279"/>
    </location>
</feature>